<keyword evidence="10" id="KW-0998">Cell outer membrane</keyword>
<evidence type="ECO:0000313" key="13">
    <source>
        <dbReference type="EMBL" id="SDD29493.1"/>
    </source>
</evidence>
<dbReference type="STRING" id="187868.SAMN05192589_105174"/>
<sequence length="344" mass="35363">MKKSLIALAVLAASGAAMAQSSVTMFGIVDAGVGRVSADNSVTGVYNSGNATSRLGFRGVEDLGGGLKAGFWLEGAIQNDTGTGAGGGATGPGFEFKRRSTLSLMGNFGEVRLGRELTAGYDKPSSYDPFGQVGVANFLGFGIAGQPFRIGNGVSYRTPGNLGGFFGTVHYAFGETPSNAAYDKAGNYLGLAGGYENGPLSVTLAADKLRGATAPQDVTTYSIAGSYDLGVVKPIFIYHQEKNNAAVQTKYATYLIGLTAPVGPGTVKASFANLDLKNSGADSRVLALGYVYDLSKRTAVYGTIAHMQNKGGATRVLASNGLTGATALPGENVNGYQVGIRHSF</sequence>
<comment type="subcellular location">
    <subcellularLocation>
        <location evidence="1">Cell outer membrane</location>
        <topology evidence="1">Multi-pass membrane protein</topology>
    </subcellularLocation>
</comment>
<dbReference type="Gene3D" id="2.40.160.10">
    <property type="entry name" value="Porin"/>
    <property type="match status" value="1"/>
</dbReference>
<dbReference type="GO" id="GO:0015288">
    <property type="term" value="F:porin activity"/>
    <property type="evidence" value="ECO:0007669"/>
    <property type="project" value="UniProtKB-KW"/>
</dbReference>
<organism evidence="13 14">
    <name type="scientific">Paracidovorax valerianellae</name>
    <dbReference type="NCBI Taxonomy" id="187868"/>
    <lineage>
        <taxon>Bacteria</taxon>
        <taxon>Pseudomonadati</taxon>
        <taxon>Pseudomonadota</taxon>
        <taxon>Betaproteobacteria</taxon>
        <taxon>Burkholderiales</taxon>
        <taxon>Comamonadaceae</taxon>
        <taxon>Paracidovorax</taxon>
    </lineage>
</organism>
<keyword evidence="7" id="KW-0406">Ion transport</keyword>
<evidence type="ECO:0000313" key="14">
    <source>
        <dbReference type="Proteomes" id="UP000198781"/>
    </source>
</evidence>
<keyword evidence="4" id="KW-1134">Transmembrane beta strand</keyword>
<dbReference type="Pfam" id="PF13609">
    <property type="entry name" value="Porin_4"/>
    <property type="match status" value="1"/>
</dbReference>
<comment type="subunit">
    <text evidence="2">Homotrimer.</text>
</comment>
<dbReference type="SUPFAM" id="SSF56935">
    <property type="entry name" value="Porins"/>
    <property type="match status" value="1"/>
</dbReference>
<dbReference type="OrthoDB" id="6975458at2"/>
<keyword evidence="3" id="KW-0813">Transport</keyword>
<gene>
    <name evidence="13" type="ORF">SAMN05192589_105174</name>
</gene>
<feature type="chain" id="PRO_5011534504" evidence="11">
    <location>
        <begin position="20"/>
        <end position="344"/>
    </location>
</feature>
<evidence type="ECO:0000256" key="3">
    <source>
        <dbReference type="ARBA" id="ARBA00022448"/>
    </source>
</evidence>
<dbReference type="InterPro" id="IPR050298">
    <property type="entry name" value="Gram-neg_bact_OMP"/>
</dbReference>
<keyword evidence="6 11" id="KW-0732">Signal</keyword>
<dbReference type="GO" id="GO:0009279">
    <property type="term" value="C:cell outer membrane"/>
    <property type="evidence" value="ECO:0007669"/>
    <property type="project" value="UniProtKB-SubCell"/>
</dbReference>
<dbReference type="GO" id="GO:0046930">
    <property type="term" value="C:pore complex"/>
    <property type="evidence" value="ECO:0007669"/>
    <property type="project" value="UniProtKB-KW"/>
</dbReference>
<evidence type="ECO:0000256" key="11">
    <source>
        <dbReference type="SAM" id="SignalP"/>
    </source>
</evidence>
<dbReference type="EMBL" id="FMZC01000005">
    <property type="protein sequence ID" value="SDD29493.1"/>
    <property type="molecule type" value="Genomic_DNA"/>
</dbReference>
<dbReference type="InterPro" id="IPR002299">
    <property type="entry name" value="Porin_Neis"/>
</dbReference>
<evidence type="ECO:0000256" key="6">
    <source>
        <dbReference type="ARBA" id="ARBA00022729"/>
    </source>
</evidence>
<reference evidence="13 14" key="1">
    <citation type="submission" date="2016-10" db="EMBL/GenBank/DDBJ databases">
        <authorList>
            <person name="de Groot N.N."/>
        </authorList>
    </citation>
    <scope>NUCLEOTIDE SEQUENCE [LARGE SCALE GENOMIC DNA]</scope>
    <source>
        <strain evidence="13 14">DSM 16619</strain>
    </source>
</reference>
<feature type="domain" description="Porin" evidence="12">
    <location>
        <begin position="7"/>
        <end position="311"/>
    </location>
</feature>
<keyword evidence="9" id="KW-0472">Membrane</keyword>
<protein>
    <submittedName>
        <fullName evidence="13">Outer membrane protein (Porin)</fullName>
    </submittedName>
</protein>
<evidence type="ECO:0000256" key="7">
    <source>
        <dbReference type="ARBA" id="ARBA00023065"/>
    </source>
</evidence>
<keyword evidence="5" id="KW-0812">Transmembrane</keyword>
<evidence type="ECO:0000256" key="4">
    <source>
        <dbReference type="ARBA" id="ARBA00022452"/>
    </source>
</evidence>
<dbReference type="PRINTS" id="PR00184">
    <property type="entry name" value="NEISSPPORIN"/>
</dbReference>
<dbReference type="InterPro" id="IPR033900">
    <property type="entry name" value="Gram_neg_porin_domain"/>
</dbReference>
<proteinExistence type="predicted"/>
<dbReference type="CDD" id="cd00342">
    <property type="entry name" value="gram_neg_porins"/>
    <property type="match status" value="1"/>
</dbReference>
<dbReference type="AlphaFoldDB" id="A0A1G6TK93"/>
<keyword evidence="8" id="KW-0626">Porin</keyword>
<keyword evidence="14" id="KW-1185">Reference proteome</keyword>
<evidence type="ECO:0000256" key="9">
    <source>
        <dbReference type="ARBA" id="ARBA00023136"/>
    </source>
</evidence>
<dbReference type="GO" id="GO:0006811">
    <property type="term" value="P:monoatomic ion transport"/>
    <property type="evidence" value="ECO:0007669"/>
    <property type="project" value="UniProtKB-KW"/>
</dbReference>
<dbReference type="PANTHER" id="PTHR34501">
    <property type="entry name" value="PROTEIN YDDL-RELATED"/>
    <property type="match status" value="1"/>
</dbReference>
<dbReference type="PANTHER" id="PTHR34501:SF9">
    <property type="entry name" value="MAJOR OUTER MEMBRANE PROTEIN P.IA"/>
    <property type="match status" value="1"/>
</dbReference>
<evidence type="ECO:0000256" key="10">
    <source>
        <dbReference type="ARBA" id="ARBA00023237"/>
    </source>
</evidence>
<dbReference type="RefSeq" id="WP_092743423.1">
    <property type="nucleotide sequence ID" value="NZ_FMZC01000005.1"/>
</dbReference>
<evidence type="ECO:0000256" key="5">
    <source>
        <dbReference type="ARBA" id="ARBA00022692"/>
    </source>
</evidence>
<feature type="signal peptide" evidence="11">
    <location>
        <begin position="1"/>
        <end position="19"/>
    </location>
</feature>
<accession>A0A1G6TK93</accession>
<evidence type="ECO:0000259" key="12">
    <source>
        <dbReference type="Pfam" id="PF13609"/>
    </source>
</evidence>
<dbReference type="InterPro" id="IPR023614">
    <property type="entry name" value="Porin_dom_sf"/>
</dbReference>
<evidence type="ECO:0000256" key="2">
    <source>
        <dbReference type="ARBA" id="ARBA00011233"/>
    </source>
</evidence>
<evidence type="ECO:0000256" key="8">
    <source>
        <dbReference type="ARBA" id="ARBA00023114"/>
    </source>
</evidence>
<name>A0A1G6TK93_9BURK</name>
<dbReference type="Proteomes" id="UP000198781">
    <property type="component" value="Unassembled WGS sequence"/>
</dbReference>
<evidence type="ECO:0000256" key="1">
    <source>
        <dbReference type="ARBA" id="ARBA00004571"/>
    </source>
</evidence>